<keyword evidence="10" id="KW-1185">Reference proteome</keyword>
<evidence type="ECO:0000256" key="6">
    <source>
        <dbReference type="ARBA" id="ARBA00023239"/>
    </source>
</evidence>
<protein>
    <submittedName>
        <fullName evidence="9">HTTM domain-containing protein</fullName>
    </submittedName>
</protein>
<evidence type="ECO:0000313" key="10">
    <source>
        <dbReference type="Proteomes" id="UP001379533"/>
    </source>
</evidence>
<keyword evidence="2 7" id="KW-0812">Transmembrane</keyword>
<keyword evidence="3 7" id="KW-1133">Transmembrane helix</keyword>
<dbReference type="EMBL" id="CP089982">
    <property type="protein sequence ID" value="WXA97993.1"/>
    <property type="molecule type" value="Genomic_DNA"/>
</dbReference>
<evidence type="ECO:0000256" key="4">
    <source>
        <dbReference type="ARBA" id="ARBA00023136"/>
    </source>
</evidence>
<dbReference type="Proteomes" id="UP001379533">
    <property type="component" value="Chromosome"/>
</dbReference>
<evidence type="ECO:0000313" key="9">
    <source>
        <dbReference type="EMBL" id="WXA97993.1"/>
    </source>
</evidence>
<keyword evidence="4 7" id="KW-0472">Membrane</keyword>
<name>A0ABZ2KH40_9BACT</name>
<evidence type="ECO:0000256" key="5">
    <source>
        <dbReference type="ARBA" id="ARBA00023157"/>
    </source>
</evidence>
<dbReference type="InterPro" id="IPR011020">
    <property type="entry name" value="HTTM-like"/>
</dbReference>
<evidence type="ECO:0000256" key="7">
    <source>
        <dbReference type="SAM" id="Phobius"/>
    </source>
</evidence>
<keyword evidence="6" id="KW-0456">Lyase</keyword>
<dbReference type="RefSeq" id="WP_394848610.1">
    <property type="nucleotide sequence ID" value="NZ_CP089982.1"/>
</dbReference>
<evidence type="ECO:0000259" key="8">
    <source>
        <dbReference type="SMART" id="SM00752"/>
    </source>
</evidence>
<dbReference type="InterPro" id="IPR007782">
    <property type="entry name" value="VKG_COase"/>
</dbReference>
<dbReference type="InterPro" id="IPR053935">
    <property type="entry name" value="VKGC_lumenal_dom"/>
</dbReference>
<keyword evidence="5" id="KW-1015">Disulfide bond</keyword>
<feature type="transmembrane region" description="Helical" evidence="7">
    <location>
        <begin position="191"/>
        <end position="208"/>
    </location>
</feature>
<dbReference type="InterPro" id="IPR053934">
    <property type="entry name" value="HTTM_dom"/>
</dbReference>
<evidence type="ECO:0000256" key="2">
    <source>
        <dbReference type="ARBA" id="ARBA00022692"/>
    </source>
</evidence>
<dbReference type="SMART" id="SM00752">
    <property type="entry name" value="HTTM"/>
    <property type="match status" value="1"/>
</dbReference>
<dbReference type="Pfam" id="PF22777">
    <property type="entry name" value="VKGC_lumenal_dom"/>
    <property type="match status" value="1"/>
</dbReference>
<sequence length="460" mass="51758">MNRGARTFDELGSRLFRPVDIAFLAAFRFLFGITMCVSMLRFIAYGWIDDFFVSPAFHFKYWGFAWVKPLAPGAMHALFWVLAALAASVAVGLAFRITAILFALGFSYLQLVDVATYLNHYYLAALLGVLLAVSPAHRAFSVDAWLWKAPLAEVPAGWLYLLRFQIGVVYTFAGLAKANADWLIHAQPLRIWLGSKTGLPWIGPVFAWPGVPLAMSWAGFLFDTFIVWFLAWRRTRLAAFGLVIVFHAMTRLLFPIGMFPVIMVLSALVYFPPDWPRRWLGRSTEPPAAPTAIPTPAPWARGRKIALSLAALHCLVQLVMPLRYLAYGDGVRWHEQGMRFSWRVMVREKNGSVTFVVRNKNTGRVWHVSPRAILTPLQEREMAGQPDLILQLAHRVRQEAEARGEGPVEVRVDALVSLNGRRLRRMIDPDVDLASIPDGIGRRAFILPGPTEPPPHIRPI</sequence>
<comment type="subcellular location">
    <subcellularLocation>
        <location evidence="1">Endomembrane system</location>
        <topology evidence="1">Multi-pass membrane protein</topology>
    </subcellularLocation>
</comment>
<dbReference type="PANTHER" id="PTHR12639">
    <property type="entry name" value="VITAMIN K-DEPENDENT GAMMA-CARBOXYLASE"/>
    <property type="match status" value="1"/>
</dbReference>
<dbReference type="PANTHER" id="PTHR12639:SF7">
    <property type="entry name" value="HTTM DOMAIN-CONTAINING PROTEIN"/>
    <property type="match status" value="1"/>
</dbReference>
<accession>A0ABZ2KH40</accession>
<evidence type="ECO:0000256" key="1">
    <source>
        <dbReference type="ARBA" id="ARBA00004127"/>
    </source>
</evidence>
<feature type="domain" description="HTTM-like" evidence="8">
    <location>
        <begin position="16"/>
        <end position="275"/>
    </location>
</feature>
<feature type="transmembrane region" description="Helical" evidence="7">
    <location>
        <begin position="252"/>
        <end position="271"/>
    </location>
</feature>
<dbReference type="Pfam" id="PF05090">
    <property type="entry name" value="HTTM"/>
    <property type="match status" value="1"/>
</dbReference>
<feature type="transmembrane region" description="Helical" evidence="7">
    <location>
        <begin position="21"/>
        <end position="48"/>
    </location>
</feature>
<proteinExistence type="predicted"/>
<organism evidence="9 10">
    <name type="scientific">Pendulispora brunnea</name>
    <dbReference type="NCBI Taxonomy" id="2905690"/>
    <lineage>
        <taxon>Bacteria</taxon>
        <taxon>Pseudomonadati</taxon>
        <taxon>Myxococcota</taxon>
        <taxon>Myxococcia</taxon>
        <taxon>Myxococcales</taxon>
        <taxon>Sorangiineae</taxon>
        <taxon>Pendulisporaceae</taxon>
        <taxon>Pendulispora</taxon>
    </lineage>
</organism>
<evidence type="ECO:0000256" key="3">
    <source>
        <dbReference type="ARBA" id="ARBA00022989"/>
    </source>
</evidence>
<gene>
    <name evidence="9" type="ORF">LZC95_14270</name>
</gene>
<reference evidence="9 10" key="1">
    <citation type="submission" date="2021-12" db="EMBL/GenBank/DDBJ databases">
        <title>Discovery of the Pendulisporaceae a myxobacterial family with distinct sporulation behavior and unique specialized metabolism.</title>
        <authorList>
            <person name="Garcia R."/>
            <person name="Popoff A."/>
            <person name="Bader C.D."/>
            <person name="Loehr J."/>
            <person name="Walesch S."/>
            <person name="Walt C."/>
            <person name="Boldt J."/>
            <person name="Bunk B."/>
            <person name="Haeckl F.J.F.P.J."/>
            <person name="Gunesch A.P."/>
            <person name="Birkelbach J."/>
            <person name="Nuebel U."/>
            <person name="Pietschmann T."/>
            <person name="Bach T."/>
            <person name="Mueller R."/>
        </authorList>
    </citation>
    <scope>NUCLEOTIDE SEQUENCE [LARGE SCALE GENOMIC DNA]</scope>
    <source>
        <strain evidence="9 10">MSr12523</strain>
    </source>
</reference>
<feature type="transmembrane region" description="Helical" evidence="7">
    <location>
        <begin position="121"/>
        <end position="140"/>
    </location>
</feature>
<feature type="transmembrane region" description="Helical" evidence="7">
    <location>
        <begin position="160"/>
        <end position="179"/>
    </location>
</feature>
<feature type="transmembrane region" description="Helical" evidence="7">
    <location>
        <begin position="214"/>
        <end position="232"/>
    </location>
</feature>
<feature type="transmembrane region" description="Helical" evidence="7">
    <location>
        <begin position="77"/>
        <end position="109"/>
    </location>
</feature>